<dbReference type="InterPro" id="IPR006311">
    <property type="entry name" value="TAT_signal"/>
</dbReference>
<evidence type="ECO:0000313" key="1">
    <source>
        <dbReference type="EMBL" id="MDN3297255.1"/>
    </source>
</evidence>
<dbReference type="RefSeq" id="WP_290114616.1">
    <property type="nucleotide sequence ID" value="NZ_JAUEPL010000047.1"/>
</dbReference>
<dbReference type="EMBL" id="JAUEPL010000047">
    <property type="protein sequence ID" value="MDN3297255.1"/>
    <property type="molecule type" value="Genomic_DNA"/>
</dbReference>
<reference evidence="1" key="1">
    <citation type="submission" date="2023-06" db="EMBL/GenBank/DDBJ databases">
        <title>WGS-Sequencing of Streptomyces ficellus isolate 21 collected from sand in Gara Djebilet Iron Mine in Algeria.</title>
        <authorList>
            <person name="Zegers G.P."/>
            <person name="Gomez A."/>
            <person name="Gueddou A."/>
            <person name="Zahara A.F."/>
            <person name="Worth M."/>
            <person name="Sevigny J.L."/>
            <person name="Tisa L."/>
        </authorList>
    </citation>
    <scope>NUCLEOTIDE SEQUENCE</scope>
    <source>
        <strain evidence="1">AS11</strain>
    </source>
</reference>
<dbReference type="Proteomes" id="UP001174050">
    <property type="component" value="Unassembled WGS sequence"/>
</dbReference>
<evidence type="ECO:0000313" key="2">
    <source>
        <dbReference type="Proteomes" id="UP001174050"/>
    </source>
</evidence>
<sequence length="228" mass="24602">MGDLVEVIGNAAGVRHDDDVMHMSSDEQGHGRRKFLKRALAATAGGLLVPAAADTARANGPLPPIGSNVTTAIRSSHASMRMSPAPGTDPLPTLDFIGRREQRVEMGGFDFVRLRTLNFTVRASHPLFGEVSMKLPDISVAPMSTLRFSGPGSLVETWLEAPTLTFDRLGDQEGPFVFEAEQPFKFTAHLKSWPPPPEGAPYALASPMTFTRGETRVEFTAFPALISS</sequence>
<keyword evidence="2" id="KW-1185">Reference proteome</keyword>
<comment type="caution">
    <text evidence="1">The sequence shown here is derived from an EMBL/GenBank/DDBJ whole genome shotgun (WGS) entry which is preliminary data.</text>
</comment>
<organism evidence="1 2">
    <name type="scientific">Streptomyces ficellus</name>
    <dbReference type="NCBI Taxonomy" id="1977088"/>
    <lineage>
        <taxon>Bacteria</taxon>
        <taxon>Bacillati</taxon>
        <taxon>Actinomycetota</taxon>
        <taxon>Actinomycetes</taxon>
        <taxon>Kitasatosporales</taxon>
        <taxon>Streptomycetaceae</taxon>
        <taxon>Streptomyces</taxon>
    </lineage>
</organism>
<protein>
    <recommendedName>
        <fullName evidence="3">Twin-arginine translocation signal domain-containing protein</fullName>
    </recommendedName>
</protein>
<evidence type="ECO:0008006" key="3">
    <source>
        <dbReference type="Google" id="ProtNLM"/>
    </source>
</evidence>
<name>A0ABT7ZCL5_9ACTN</name>
<proteinExistence type="predicted"/>
<accession>A0ABT7ZCL5</accession>
<gene>
    <name evidence="1" type="ORF">QWM81_25085</name>
</gene>
<dbReference type="PROSITE" id="PS51318">
    <property type="entry name" value="TAT"/>
    <property type="match status" value="1"/>
</dbReference>